<dbReference type="InterPro" id="IPR006626">
    <property type="entry name" value="PbH1"/>
</dbReference>
<gene>
    <name evidence="3" type="ORF">MNBD_GAMMA23-1796</name>
</gene>
<dbReference type="Gene3D" id="2.160.20.10">
    <property type="entry name" value="Single-stranded right-handed beta-helix, Pectin lyase-like"/>
    <property type="match status" value="1"/>
</dbReference>
<keyword evidence="1" id="KW-0472">Membrane</keyword>
<evidence type="ECO:0000256" key="1">
    <source>
        <dbReference type="SAM" id="Phobius"/>
    </source>
</evidence>
<dbReference type="InterPro" id="IPR011050">
    <property type="entry name" value="Pectin_lyase_fold/virulence"/>
</dbReference>
<protein>
    <submittedName>
        <fullName evidence="3">Nitrous oxide reductase maturation protein NosD</fullName>
    </submittedName>
</protein>
<organism evidence="3">
    <name type="scientific">hydrothermal vent metagenome</name>
    <dbReference type="NCBI Taxonomy" id="652676"/>
    <lineage>
        <taxon>unclassified sequences</taxon>
        <taxon>metagenomes</taxon>
        <taxon>ecological metagenomes</taxon>
    </lineage>
</organism>
<feature type="domain" description="Carbohydrate-binding/sugar hydrolysis" evidence="2">
    <location>
        <begin position="73"/>
        <end position="221"/>
    </location>
</feature>
<evidence type="ECO:0000259" key="2">
    <source>
        <dbReference type="SMART" id="SM00722"/>
    </source>
</evidence>
<dbReference type="AlphaFoldDB" id="A0A3B0ZXN9"/>
<dbReference type="EMBL" id="UOFT01000052">
    <property type="protein sequence ID" value="VAW96531.1"/>
    <property type="molecule type" value="Genomic_DNA"/>
</dbReference>
<keyword evidence="1" id="KW-0812">Transmembrane</keyword>
<feature type="transmembrane region" description="Helical" evidence="1">
    <location>
        <begin position="32"/>
        <end position="52"/>
    </location>
</feature>
<reference evidence="3" key="1">
    <citation type="submission" date="2018-06" db="EMBL/GenBank/DDBJ databases">
        <authorList>
            <person name="Zhirakovskaya E."/>
        </authorList>
    </citation>
    <scope>NUCLEOTIDE SEQUENCE</scope>
</reference>
<dbReference type="InterPro" id="IPR007742">
    <property type="entry name" value="NosD_dom"/>
</dbReference>
<sequence>MRYTWKCEAVCWLNLPSCYFLEPKQKVNNPPAGRVLAGGLFLLSILFISFYAQAKEIKVTPGYGKLQAAIDLARNGDTLLLTIGTYTGSVNIHRSLTLLGNKKSIIDGQGSGHVINISAPDVLIKDLSIQHSGNSLDSEDSAIFITDKGDRAQIKDNHLKNNLIGIYLKGPESAIVSNNTIIGSRFHRVNDRGNGVYLWNTPGSIIENNHIRYGRDGIFVNTSRNNIFRGNRISDLRFAIHYMYTHDSEISNNISSNNNVGYALMFSDRLLVKNNISTGDHERGLFFNYANYSVIKGNRVNGGVEKCVFIYNANFNQINNNSFTGCQVGIHFTAGSESNEIFSNAFINNRTQVKYVGTRYIEWSKNGLGNYWSDNPAFDIDDNGIADQPYKPNDLVDQIIWRHPMAKLLLNSPSVKLLKWAQSEFPGIHPGGVTDSSPLMQPPQAVFYYNK</sequence>
<dbReference type="NCBIfam" id="TIGR04247">
    <property type="entry name" value="NosD_copper_fam"/>
    <property type="match status" value="1"/>
</dbReference>
<dbReference type="InterPro" id="IPR006633">
    <property type="entry name" value="Carb-bd_sugar_hydrolysis-dom"/>
</dbReference>
<dbReference type="InterPro" id="IPR012334">
    <property type="entry name" value="Pectin_lyas_fold"/>
</dbReference>
<dbReference type="SMART" id="SM00722">
    <property type="entry name" value="CASH"/>
    <property type="match status" value="2"/>
</dbReference>
<dbReference type="SUPFAM" id="SSF51126">
    <property type="entry name" value="Pectin lyase-like"/>
    <property type="match status" value="1"/>
</dbReference>
<dbReference type="NCBIfam" id="TIGR03804">
    <property type="entry name" value="para_beta_helix"/>
    <property type="match status" value="1"/>
</dbReference>
<dbReference type="SMART" id="SM00710">
    <property type="entry name" value="PbH1"/>
    <property type="match status" value="9"/>
</dbReference>
<proteinExistence type="predicted"/>
<dbReference type="Pfam" id="PF05048">
    <property type="entry name" value="NosD"/>
    <property type="match status" value="1"/>
</dbReference>
<dbReference type="InterPro" id="IPR022441">
    <property type="entry name" value="Para_beta_helix_rpt-2"/>
</dbReference>
<name>A0A3B0ZXN9_9ZZZZ</name>
<accession>A0A3B0ZXN9</accession>
<dbReference type="InterPro" id="IPR026464">
    <property type="entry name" value="NosD_copper_fam"/>
</dbReference>
<evidence type="ECO:0000313" key="3">
    <source>
        <dbReference type="EMBL" id="VAW96531.1"/>
    </source>
</evidence>
<feature type="domain" description="Carbohydrate-binding/sugar hydrolysis" evidence="2">
    <location>
        <begin position="227"/>
        <end position="388"/>
    </location>
</feature>
<keyword evidence="1" id="KW-1133">Transmembrane helix</keyword>